<reference evidence="6" key="1">
    <citation type="submission" date="2014-12" db="EMBL/GenBank/DDBJ databases">
        <title>Complete genome sequence of a multi-drug resistant Klebsiella pneumoniae.</title>
        <authorList>
            <person name="Hua X."/>
            <person name="Chen Q."/>
            <person name="Li X."/>
            <person name="Feng Y."/>
            <person name="Ruan Z."/>
            <person name="Yu Y."/>
        </authorList>
    </citation>
    <scope>NUCLEOTIDE SEQUENCE [LARGE SCALE GENOMIC DNA]</scope>
    <source>
        <strain evidence="6">5.12</strain>
    </source>
</reference>
<evidence type="ECO:0000256" key="3">
    <source>
        <dbReference type="ARBA" id="ARBA00023125"/>
    </source>
</evidence>
<dbReference type="SUPFAM" id="SSF116734">
    <property type="entry name" value="DNA methylase specificity domain"/>
    <property type="match status" value="2"/>
</dbReference>
<dbReference type="KEGG" id="apel:CA267_010360"/>
<dbReference type="GO" id="GO:0003677">
    <property type="term" value="F:DNA binding"/>
    <property type="evidence" value="ECO:0007669"/>
    <property type="project" value="UniProtKB-KW"/>
</dbReference>
<dbReference type="Pfam" id="PF01420">
    <property type="entry name" value="Methylase_S"/>
    <property type="match status" value="1"/>
</dbReference>
<evidence type="ECO:0000313" key="6">
    <source>
        <dbReference type="Proteomes" id="UP000219285"/>
    </source>
</evidence>
<keyword evidence="2" id="KW-0680">Restriction system</keyword>
<dbReference type="InterPro" id="IPR000055">
    <property type="entry name" value="Restrct_endonuc_typeI_TRD"/>
</dbReference>
<dbReference type="GO" id="GO:0004519">
    <property type="term" value="F:endonuclease activity"/>
    <property type="evidence" value="ECO:0007669"/>
    <property type="project" value="UniProtKB-KW"/>
</dbReference>
<keyword evidence="5" id="KW-0378">Hydrolase</keyword>
<evidence type="ECO:0000313" key="5">
    <source>
        <dbReference type="EMBL" id="QJR81152.1"/>
    </source>
</evidence>
<gene>
    <name evidence="5" type="ORF">CA267_010360</name>
</gene>
<sequence>MTIQTKAPDIRFENFSGDWQDKGIGSILAETRRPVELLDNELYQLVTVKRRNEGVVARASLKGKDILVKNYFGIKSGDYLISKRQVVHGANGIVPESLDNAVVSNEYLVVTDSDEITAKFWTVISKRPEIHKLFFISSYGVDIEKLVFDVSDWKSRSIKIPDVAEQNAITNHFQKLDSLINQHQQKHEKLSNIKKAMLEKMFPKQGETIPEIRFKGFSGEWEERTLGEFGETFTGLAGKTKHDFGHGQARFVTYMNVFANAISNESLVEPVEIDESQNEVVKGDVFFTTSSETPEEVGMSSIWMGEAKNVYLNSFCFGYRPKQKIDSVYLAYMLRASSFRKQVIFLAQGVSRYNISKTKVMDIKTYMPSLLEQEKIGSYFQKLDALINQHQQQITKLNNIKQACLSKMFV</sequence>
<dbReference type="EMBL" id="CP052766">
    <property type="protein sequence ID" value="QJR81152.1"/>
    <property type="molecule type" value="Genomic_DNA"/>
</dbReference>
<dbReference type="AlphaFoldDB" id="A0A6M4MDG6"/>
<dbReference type="GO" id="GO:0009307">
    <property type="term" value="P:DNA restriction-modification system"/>
    <property type="evidence" value="ECO:0007669"/>
    <property type="project" value="UniProtKB-KW"/>
</dbReference>
<keyword evidence="6" id="KW-1185">Reference proteome</keyword>
<name>A0A6M4MDG6_9ALTE</name>
<dbReference type="Gene3D" id="3.90.220.20">
    <property type="entry name" value="DNA methylase specificity domains"/>
    <property type="match status" value="2"/>
</dbReference>
<comment type="similarity">
    <text evidence="1">Belongs to the type-I restriction system S methylase family.</text>
</comment>
<accession>A0A6M4MDG6</accession>
<evidence type="ECO:0000256" key="1">
    <source>
        <dbReference type="ARBA" id="ARBA00010923"/>
    </source>
</evidence>
<protein>
    <submittedName>
        <fullName evidence="5">Restriction endonuclease subunit S</fullName>
    </submittedName>
</protein>
<dbReference type="RefSeq" id="WP_075607554.1">
    <property type="nucleotide sequence ID" value="NZ_CP052766.1"/>
</dbReference>
<dbReference type="PANTHER" id="PTHR30408">
    <property type="entry name" value="TYPE-1 RESTRICTION ENZYME ECOKI SPECIFICITY PROTEIN"/>
    <property type="match status" value="1"/>
</dbReference>
<dbReference type="Proteomes" id="UP000219285">
    <property type="component" value="Chromosome"/>
</dbReference>
<feature type="domain" description="Type I restriction modification DNA specificity" evidence="4">
    <location>
        <begin position="220"/>
        <end position="396"/>
    </location>
</feature>
<proteinExistence type="inferred from homology"/>
<keyword evidence="5" id="KW-0255">Endonuclease</keyword>
<evidence type="ECO:0000259" key="4">
    <source>
        <dbReference type="Pfam" id="PF01420"/>
    </source>
</evidence>
<keyword evidence="3" id="KW-0238">DNA-binding</keyword>
<evidence type="ECO:0000256" key="2">
    <source>
        <dbReference type="ARBA" id="ARBA00022747"/>
    </source>
</evidence>
<reference evidence="5 6" key="2">
    <citation type="submission" date="2020-04" db="EMBL/GenBank/DDBJ databases">
        <title>Complete genome sequence of Alteromonas pelagimontana 5.12T.</title>
        <authorList>
            <person name="Sinha R.K."/>
            <person name="Krishnan K.P."/>
            <person name="Kurian J.P."/>
        </authorList>
    </citation>
    <scope>NUCLEOTIDE SEQUENCE [LARGE SCALE GENOMIC DNA]</scope>
    <source>
        <strain evidence="5 6">5.12</strain>
    </source>
</reference>
<dbReference type="REBASE" id="386287">
    <property type="entry name" value="S.Ape512ORF10365P"/>
</dbReference>
<dbReference type="InterPro" id="IPR044946">
    <property type="entry name" value="Restrct_endonuc_typeI_TRD_sf"/>
</dbReference>
<organism evidence="5 6">
    <name type="scientific">Alteromonas pelagimontana</name>
    <dbReference type="NCBI Taxonomy" id="1858656"/>
    <lineage>
        <taxon>Bacteria</taxon>
        <taxon>Pseudomonadati</taxon>
        <taxon>Pseudomonadota</taxon>
        <taxon>Gammaproteobacteria</taxon>
        <taxon>Alteromonadales</taxon>
        <taxon>Alteromonadaceae</taxon>
        <taxon>Alteromonas/Salinimonas group</taxon>
        <taxon>Alteromonas</taxon>
    </lineage>
</organism>
<keyword evidence="5" id="KW-0540">Nuclease</keyword>
<dbReference type="InterPro" id="IPR052021">
    <property type="entry name" value="Type-I_RS_S_subunit"/>
</dbReference>
<dbReference type="OrthoDB" id="9798929at2"/>
<dbReference type="PANTHER" id="PTHR30408:SF12">
    <property type="entry name" value="TYPE I RESTRICTION ENZYME MJAVIII SPECIFICITY SUBUNIT"/>
    <property type="match status" value="1"/>
</dbReference>